<organism evidence="1 2">
    <name type="scientific">Oceanidesulfovibrio indonesiensis</name>
    <dbReference type="NCBI Taxonomy" id="54767"/>
    <lineage>
        <taxon>Bacteria</taxon>
        <taxon>Pseudomonadati</taxon>
        <taxon>Thermodesulfobacteriota</taxon>
        <taxon>Desulfovibrionia</taxon>
        <taxon>Desulfovibrionales</taxon>
        <taxon>Desulfovibrionaceae</taxon>
        <taxon>Oceanidesulfovibrio</taxon>
    </lineage>
</organism>
<proteinExistence type="predicted"/>
<gene>
    <name evidence="1" type="ORF">DPQ33_01660</name>
</gene>
<reference evidence="1 2" key="1">
    <citation type="submission" date="2018-06" db="EMBL/GenBank/DDBJ databases">
        <title>Complete genome of Desulfovibrio indonesiensis P37SLT.</title>
        <authorList>
            <person name="Crispim J.S."/>
            <person name="Vidigal P.M.P."/>
            <person name="Silva L.C.F."/>
            <person name="Laguardia C.N."/>
            <person name="Araujo L.C."/>
            <person name="Dias R.S."/>
            <person name="Sousa M.P."/>
            <person name="Paula S.O."/>
            <person name="Silva C."/>
        </authorList>
    </citation>
    <scope>NUCLEOTIDE SEQUENCE [LARGE SCALE GENOMIC DNA]</scope>
    <source>
        <strain evidence="1 2">P37SLT</strain>
    </source>
</reference>
<evidence type="ECO:0000313" key="2">
    <source>
        <dbReference type="Proteomes" id="UP000448292"/>
    </source>
</evidence>
<comment type="caution">
    <text evidence="1">The sequence shown here is derived from an EMBL/GenBank/DDBJ whole genome shotgun (WGS) entry which is preliminary data.</text>
</comment>
<accession>A0A7M3MK68</accession>
<dbReference type="AlphaFoldDB" id="A0A7M3MK68"/>
<evidence type="ECO:0000313" key="1">
    <source>
        <dbReference type="EMBL" id="TVM19958.1"/>
    </source>
</evidence>
<dbReference type="OrthoDB" id="5464003at2"/>
<sequence length="134" mass="14402">MQIVISNGNVAALHEDGQQVQKLYPGAEIITAPQHLVALFEVDKPDPRPALPQDVQGQITGRLLSVAAFVGRFTDVEKSTIMTSPELAPLALHVLAAPSRMVDVTDVTAQLARAALEQAGWPQERLDAIFAVEV</sequence>
<dbReference type="RefSeq" id="WP_144301420.1">
    <property type="nucleotide sequence ID" value="NZ_QMIE01000001.1"/>
</dbReference>
<keyword evidence="2" id="KW-1185">Reference proteome</keyword>
<name>A0A7M3MK68_9BACT</name>
<dbReference type="EMBL" id="QMIE01000001">
    <property type="protein sequence ID" value="TVM19958.1"/>
    <property type="molecule type" value="Genomic_DNA"/>
</dbReference>
<protein>
    <submittedName>
        <fullName evidence="1">Uncharacterized protein</fullName>
    </submittedName>
</protein>
<dbReference type="Proteomes" id="UP000448292">
    <property type="component" value="Unassembled WGS sequence"/>
</dbReference>